<dbReference type="Proteomes" id="UP000031549">
    <property type="component" value="Unassembled WGS sequence"/>
</dbReference>
<sequence>MGNGRNAHHYYQLPILNYQLPITNSQLPITNYQFPTTAAASVVLLA</sequence>
<proteinExistence type="predicted"/>
<comment type="caution">
    <text evidence="1">The sequence shown here is derived from an EMBL/GenBank/DDBJ whole genome shotgun (WGS) entry which is preliminary data.</text>
</comment>
<dbReference type="AlphaFoldDB" id="A0A846HC85"/>
<reference evidence="1 2" key="1">
    <citation type="journal article" date="2015" name="Genome Announc.">
        <title>Draft Genome Sequence of Cyanobacterium Hassallia byssoidea Strain VB512170, Isolated from Monuments in India.</title>
        <authorList>
            <person name="Singh D."/>
            <person name="Chandrababunaidu M.M."/>
            <person name="Panda A."/>
            <person name="Sen D."/>
            <person name="Bhattacharyya S."/>
            <person name="Adhikary S.P."/>
            <person name="Tripathy S."/>
        </authorList>
    </citation>
    <scope>NUCLEOTIDE SEQUENCE [LARGE SCALE GENOMIC DNA]</scope>
    <source>
        <strain evidence="1 2">VB512170</strain>
    </source>
</reference>
<name>A0A846HC85_9CYAN</name>
<organism evidence="1 2">
    <name type="scientific">Hassallia byssoidea VB512170</name>
    <dbReference type="NCBI Taxonomy" id="1304833"/>
    <lineage>
        <taxon>Bacteria</taxon>
        <taxon>Bacillati</taxon>
        <taxon>Cyanobacteriota</taxon>
        <taxon>Cyanophyceae</taxon>
        <taxon>Nostocales</taxon>
        <taxon>Tolypothrichaceae</taxon>
        <taxon>Hassallia</taxon>
    </lineage>
</organism>
<evidence type="ECO:0000313" key="1">
    <source>
        <dbReference type="EMBL" id="NEU74985.1"/>
    </source>
</evidence>
<dbReference type="GO" id="GO:0016787">
    <property type="term" value="F:hydrolase activity"/>
    <property type="evidence" value="ECO:0007669"/>
    <property type="project" value="UniProtKB-KW"/>
</dbReference>
<protein>
    <submittedName>
        <fullName evidence="1">Alpha/beta hydrolase</fullName>
    </submittedName>
</protein>
<keyword evidence="1" id="KW-0378">Hydrolase</keyword>
<dbReference type="RefSeq" id="WP_163519062.1">
    <property type="nucleotide sequence ID" value="NZ_JTCM02000055.1"/>
</dbReference>
<accession>A0A846HC85</accession>
<keyword evidence="2" id="KW-1185">Reference proteome</keyword>
<gene>
    <name evidence="1" type="ORF">PI95_021115</name>
</gene>
<dbReference type="EMBL" id="JTCM02000055">
    <property type="protein sequence ID" value="NEU74985.1"/>
    <property type="molecule type" value="Genomic_DNA"/>
</dbReference>
<evidence type="ECO:0000313" key="2">
    <source>
        <dbReference type="Proteomes" id="UP000031549"/>
    </source>
</evidence>